<accession>A0AAD9M732</accession>
<dbReference type="Proteomes" id="UP001232148">
    <property type="component" value="Unassembled WGS sequence"/>
</dbReference>
<keyword evidence="2" id="KW-0472">Membrane</keyword>
<evidence type="ECO:0000256" key="1">
    <source>
        <dbReference type="SAM" id="MobiDB-lite"/>
    </source>
</evidence>
<proteinExistence type="predicted"/>
<comment type="caution">
    <text evidence="3">The sequence shown here is derived from an EMBL/GenBank/DDBJ whole genome shotgun (WGS) entry which is preliminary data.</text>
</comment>
<reference evidence="3" key="1">
    <citation type="submission" date="2021-06" db="EMBL/GenBank/DDBJ databases">
        <title>Comparative genomics, transcriptomics and evolutionary studies reveal genomic signatures of adaptation to plant cell wall in hemibiotrophic fungi.</title>
        <authorList>
            <consortium name="DOE Joint Genome Institute"/>
            <person name="Baroncelli R."/>
            <person name="Diaz J.F."/>
            <person name="Benocci T."/>
            <person name="Peng M."/>
            <person name="Battaglia E."/>
            <person name="Haridas S."/>
            <person name="Andreopoulos W."/>
            <person name="Labutti K."/>
            <person name="Pangilinan J."/>
            <person name="Floch G.L."/>
            <person name="Makela M.R."/>
            <person name="Henrissat B."/>
            <person name="Grigoriev I.V."/>
            <person name="Crouch J.A."/>
            <person name="De Vries R.P."/>
            <person name="Sukno S.A."/>
            <person name="Thon M.R."/>
        </authorList>
    </citation>
    <scope>NUCLEOTIDE SEQUENCE</scope>
    <source>
        <strain evidence="3">MAFF235873</strain>
    </source>
</reference>
<sequence>MLNDPPSSQNQLYDSKPPPPHQCDSGGSIEATRRYAMHVVFPDIIGQFSSNPLFFCFCFSFVFRRMETKPPPLPISSNAFGP</sequence>
<keyword evidence="4" id="KW-1185">Reference proteome</keyword>
<keyword evidence="2" id="KW-1133">Transmembrane helix</keyword>
<keyword evidence="2" id="KW-0812">Transmembrane</keyword>
<name>A0AAD9M732_9PEZI</name>
<evidence type="ECO:0000256" key="2">
    <source>
        <dbReference type="SAM" id="Phobius"/>
    </source>
</evidence>
<organism evidence="3 4">
    <name type="scientific">Colletotrichum zoysiae</name>
    <dbReference type="NCBI Taxonomy" id="1216348"/>
    <lineage>
        <taxon>Eukaryota</taxon>
        <taxon>Fungi</taxon>
        <taxon>Dikarya</taxon>
        <taxon>Ascomycota</taxon>
        <taxon>Pezizomycotina</taxon>
        <taxon>Sordariomycetes</taxon>
        <taxon>Hypocreomycetidae</taxon>
        <taxon>Glomerellales</taxon>
        <taxon>Glomerellaceae</taxon>
        <taxon>Colletotrichum</taxon>
        <taxon>Colletotrichum graminicola species complex</taxon>
    </lineage>
</organism>
<feature type="region of interest" description="Disordered" evidence="1">
    <location>
        <begin position="1"/>
        <end position="27"/>
    </location>
</feature>
<evidence type="ECO:0000313" key="4">
    <source>
        <dbReference type="Proteomes" id="UP001232148"/>
    </source>
</evidence>
<gene>
    <name evidence="3" type="ORF">LX32DRAFT_280796</name>
</gene>
<feature type="transmembrane region" description="Helical" evidence="2">
    <location>
        <begin position="44"/>
        <end position="63"/>
    </location>
</feature>
<feature type="compositionally biased region" description="Polar residues" evidence="1">
    <location>
        <begin position="1"/>
        <end position="13"/>
    </location>
</feature>
<protein>
    <submittedName>
        <fullName evidence="3">Uncharacterized protein</fullName>
    </submittedName>
</protein>
<dbReference type="EMBL" id="MU842841">
    <property type="protein sequence ID" value="KAK2031395.1"/>
    <property type="molecule type" value="Genomic_DNA"/>
</dbReference>
<dbReference type="AlphaFoldDB" id="A0AAD9M732"/>
<evidence type="ECO:0000313" key="3">
    <source>
        <dbReference type="EMBL" id="KAK2031395.1"/>
    </source>
</evidence>